<accession>A0ABP8YAH7</accession>
<dbReference type="Pfam" id="PF17900">
    <property type="entry name" value="Peptidase_M1_N"/>
    <property type="match status" value="1"/>
</dbReference>
<feature type="domain" description="Aminopeptidase N-like N-terminal" evidence="15">
    <location>
        <begin position="165"/>
        <end position="231"/>
    </location>
</feature>
<comment type="similarity">
    <text evidence="3">Belongs to the peptidase M1 family.</text>
</comment>
<dbReference type="PROSITE" id="PS51318">
    <property type="entry name" value="TAT"/>
    <property type="match status" value="1"/>
</dbReference>
<keyword evidence="8" id="KW-0378">Hydrolase</keyword>
<dbReference type="RefSeq" id="WP_345524966.1">
    <property type="nucleotide sequence ID" value="NZ_BAABKN010000005.1"/>
</dbReference>
<evidence type="ECO:0000256" key="11">
    <source>
        <dbReference type="ARBA" id="ARBA00029811"/>
    </source>
</evidence>
<dbReference type="PANTHER" id="PTHR11533">
    <property type="entry name" value="PROTEASE M1 ZINC METALLOPROTEASE"/>
    <property type="match status" value="1"/>
</dbReference>
<dbReference type="Proteomes" id="UP001499882">
    <property type="component" value="Unassembled WGS sequence"/>
</dbReference>
<keyword evidence="6" id="KW-0645">Protease</keyword>
<feature type="signal peptide" evidence="13">
    <location>
        <begin position="1"/>
        <end position="25"/>
    </location>
</feature>
<dbReference type="SUPFAM" id="SSF55486">
    <property type="entry name" value="Metalloproteases ('zincins'), catalytic domain"/>
    <property type="match status" value="1"/>
</dbReference>
<dbReference type="PRINTS" id="PR00756">
    <property type="entry name" value="ALADIPTASE"/>
</dbReference>
<comment type="cofactor">
    <cofactor evidence="2">
        <name>Zn(2+)</name>
        <dbReference type="ChEBI" id="CHEBI:29105"/>
    </cofactor>
</comment>
<dbReference type="InterPro" id="IPR006311">
    <property type="entry name" value="TAT_signal"/>
</dbReference>
<dbReference type="Pfam" id="PF01433">
    <property type="entry name" value="Peptidase_M1"/>
    <property type="match status" value="1"/>
</dbReference>
<evidence type="ECO:0000256" key="5">
    <source>
        <dbReference type="ARBA" id="ARBA00015611"/>
    </source>
</evidence>
<evidence type="ECO:0000256" key="3">
    <source>
        <dbReference type="ARBA" id="ARBA00010136"/>
    </source>
</evidence>
<feature type="domain" description="Peptidase M1 membrane alanine aminopeptidase" evidence="14">
    <location>
        <begin position="306"/>
        <end position="469"/>
    </location>
</feature>
<dbReference type="PANTHER" id="PTHR11533:SF297">
    <property type="entry name" value="AMINOPEPTIDASE N"/>
    <property type="match status" value="1"/>
</dbReference>
<keyword evidence="17" id="KW-1185">Reference proteome</keyword>
<comment type="caution">
    <text evidence="16">The sequence shown here is derived from an EMBL/GenBank/DDBJ whole genome shotgun (WGS) entry which is preliminary data.</text>
</comment>
<evidence type="ECO:0000256" key="8">
    <source>
        <dbReference type="ARBA" id="ARBA00022801"/>
    </source>
</evidence>
<evidence type="ECO:0000256" key="7">
    <source>
        <dbReference type="ARBA" id="ARBA00022723"/>
    </source>
</evidence>
<evidence type="ECO:0000259" key="14">
    <source>
        <dbReference type="Pfam" id="PF01433"/>
    </source>
</evidence>
<gene>
    <name evidence="16" type="ORF">GCM10023350_04850</name>
</gene>
<dbReference type="InterPro" id="IPR014782">
    <property type="entry name" value="Peptidase_M1_dom"/>
</dbReference>
<comment type="catalytic activity">
    <reaction evidence="1">
        <text>Release of an N-terminal amino acid, Xaa-|-Yaa- from a peptide, amide or arylamide. Xaa is preferably Ala, but may be most amino acids including Pro (slow action). When a terminal hydrophobic residue is followed by a prolyl residue, the two may be released as an intact Xaa-Pro dipeptide.</text>
        <dbReference type="EC" id="3.4.11.2"/>
    </reaction>
</comment>
<evidence type="ECO:0000256" key="1">
    <source>
        <dbReference type="ARBA" id="ARBA00000098"/>
    </source>
</evidence>
<dbReference type="InterPro" id="IPR042097">
    <property type="entry name" value="Aminopeptidase_N-like_N_sf"/>
</dbReference>
<evidence type="ECO:0000256" key="4">
    <source>
        <dbReference type="ARBA" id="ARBA00012564"/>
    </source>
</evidence>
<evidence type="ECO:0000313" key="16">
    <source>
        <dbReference type="EMBL" id="GAA4725369.1"/>
    </source>
</evidence>
<keyword evidence="13" id="KW-0732">Signal</keyword>
<dbReference type="Gene3D" id="1.10.390.10">
    <property type="entry name" value="Neutral Protease Domain 2"/>
    <property type="match status" value="1"/>
</dbReference>
<feature type="chain" id="PRO_5046453950" description="Aminopeptidase N" evidence="13">
    <location>
        <begin position="26"/>
        <end position="485"/>
    </location>
</feature>
<dbReference type="InterPro" id="IPR027268">
    <property type="entry name" value="Peptidase_M4/M1_CTD_sf"/>
</dbReference>
<dbReference type="EMBL" id="BAABKN010000005">
    <property type="protein sequence ID" value="GAA4725369.1"/>
    <property type="molecule type" value="Genomic_DNA"/>
</dbReference>
<keyword evidence="10" id="KW-0482">Metalloprotease</keyword>
<dbReference type="InterPro" id="IPR045357">
    <property type="entry name" value="Aminopeptidase_N-like_N"/>
</dbReference>
<reference evidence="17" key="1">
    <citation type="journal article" date="2019" name="Int. J. Syst. Evol. Microbiol.">
        <title>The Global Catalogue of Microorganisms (GCM) 10K type strain sequencing project: providing services to taxonomists for standard genome sequencing and annotation.</title>
        <authorList>
            <consortium name="The Broad Institute Genomics Platform"/>
            <consortium name="The Broad Institute Genome Sequencing Center for Infectious Disease"/>
            <person name="Wu L."/>
            <person name="Ma J."/>
        </authorList>
    </citation>
    <scope>NUCLEOTIDE SEQUENCE [LARGE SCALE GENOMIC DNA]</scope>
    <source>
        <strain evidence="17">JCM 18532</strain>
    </source>
</reference>
<evidence type="ECO:0000259" key="15">
    <source>
        <dbReference type="Pfam" id="PF17900"/>
    </source>
</evidence>
<keyword evidence="9" id="KW-0862">Zinc</keyword>
<evidence type="ECO:0000256" key="13">
    <source>
        <dbReference type="SAM" id="SignalP"/>
    </source>
</evidence>
<evidence type="ECO:0000256" key="6">
    <source>
        <dbReference type="ARBA" id="ARBA00022670"/>
    </source>
</evidence>
<keyword evidence="7" id="KW-0479">Metal-binding</keyword>
<evidence type="ECO:0000256" key="10">
    <source>
        <dbReference type="ARBA" id="ARBA00023049"/>
    </source>
</evidence>
<name>A0ABP8YAH7_9ACTN</name>
<organism evidence="16 17">
    <name type="scientific">Nocardioides endophyticus</name>
    <dbReference type="NCBI Taxonomy" id="1353775"/>
    <lineage>
        <taxon>Bacteria</taxon>
        <taxon>Bacillati</taxon>
        <taxon>Actinomycetota</taxon>
        <taxon>Actinomycetes</taxon>
        <taxon>Propionibacteriales</taxon>
        <taxon>Nocardioidaceae</taxon>
        <taxon>Nocardioides</taxon>
    </lineage>
</organism>
<dbReference type="EC" id="3.4.11.2" evidence="4"/>
<evidence type="ECO:0000256" key="12">
    <source>
        <dbReference type="ARBA" id="ARBA00031533"/>
    </source>
</evidence>
<protein>
    <recommendedName>
        <fullName evidence="5">Aminopeptidase N</fullName>
        <ecNumber evidence="4">3.4.11.2</ecNumber>
    </recommendedName>
    <alternativeName>
        <fullName evidence="11">Alanine aminopeptidase</fullName>
    </alternativeName>
    <alternativeName>
        <fullName evidence="12">Lysyl aminopeptidase</fullName>
    </alternativeName>
</protein>
<proteinExistence type="inferred from homology"/>
<sequence length="485" mass="53174">MPRPRRTFAALVAGLALALTLGSGARTVAHTVARSLAPADVRPAGAPGIGDPYFPRDGNGGIDVLTYDIHDTYAFRKGRLSGWTDLRVRGTAAISGFNLDFLLPVQSVRVGGRPVAYSQTQHELVVARGLEPGEVVDVQVRYDGRPGRYSYAGESNWLAGPGEVVAMNEPHMAPWWFPANDHPLDKARIRVSITVPAAYDVVSNGRRLSRKVRGAQATTTWRADEPMAPYLAFFAAGRFRIDKGVRDGQHWLVAVSKALPTAAQPRAMRMMRQSPKITGWLESQLGDYPFSTVGGLVTSLEPGFALENQTRPTYSPASLTGITVVHELAHQWFGDSVSVRHWSDIWLNEGAATYLEWRWDETHSGPSGDSQLHQLYDSADADDEFWDQQVADPCPTYVNCVGRIFDRRVYERGAMALQALRNRIGEADFSALLRRWVADRKGGNGSTAEFEALAEEISGEDLDGFFAAWLHATTKPADIVANGLG</sequence>
<dbReference type="InterPro" id="IPR050344">
    <property type="entry name" value="Peptidase_M1_aminopeptidases"/>
</dbReference>
<dbReference type="SUPFAM" id="SSF63737">
    <property type="entry name" value="Leukotriene A4 hydrolase N-terminal domain"/>
    <property type="match status" value="1"/>
</dbReference>
<evidence type="ECO:0000313" key="17">
    <source>
        <dbReference type="Proteomes" id="UP001499882"/>
    </source>
</evidence>
<evidence type="ECO:0000256" key="2">
    <source>
        <dbReference type="ARBA" id="ARBA00001947"/>
    </source>
</evidence>
<dbReference type="InterPro" id="IPR001930">
    <property type="entry name" value="Peptidase_M1"/>
</dbReference>
<evidence type="ECO:0000256" key="9">
    <source>
        <dbReference type="ARBA" id="ARBA00022833"/>
    </source>
</evidence>
<dbReference type="Gene3D" id="2.60.40.1730">
    <property type="entry name" value="tricorn interacting facor f3 domain"/>
    <property type="match status" value="1"/>
</dbReference>
<dbReference type="CDD" id="cd09603">
    <property type="entry name" value="M1_APN_like"/>
    <property type="match status" value="1"/>
</dbReference>